<feature type="region of interest" description="Disordered" evidence="1">
    <location>
        <begin position="550"/>
        <end position="574"/>
    </location>
</feature>
<feature type="compositionally biased region" description="Low complexity" evidence="1">
    <location>
        <begin position="82"/>
        <end position="98"/>
    </location>
</feature>
<dbReference type="GeneID" id="113465373"/>
<proteinExistence type="predicted"/>
<keyword evidence="2" id="KW-1185">Reference proteome</keyword>
<feature type="compositionally biased region" description="Basic and acidic residues" evidence="1">
    <location>
        <begin position="434"/>
        <end position="447"/>
    </location>
</feature>
<feature type="compositionally biased region" description="Polar residues" evidence="1">
    <location>
        <begin position="479"/>
        <end position="493"/>
    </location>
</feature>
<sequence length="770" mass="84723">TFYLRLKLAITNFCFRSHPVHENVDKLEVSAEDTENSLNLSGLAQELSKKLILGTPKQEQSSKFNTNKWASPSRSANDSLLSTSGTFSPSNSESSFVSRSSVSSSETSFVTARDSLTSNTCTSPNGDGEIETITVADGTIDLSSDSADTLNFTLDESIIPKDENKYPLVKQDPNKTVVDDFEIVDIDCDKEDLKSNFVSEQHEKVEAGNVDEHTEYINSSVVSQDVTYLSAEESVSEEGTSRYASLENIYNTVLHQSQVDDYEVSVVGLNDITRTADYSVRNFSTTTFPNQSCVDQYIEEITVVEPINTTTAKNVLETNNPNLEKSYEGIDSESLNSSNQTINESHITLNNTTSSHSDVKSPESLNTGELEKSIVQEQINKSSTGEIQIDEINQQINELNLNTEFSVEEIRASGLKLNSEVNIGIQEVVEKVDPTARIENSSDKNGEETSANEIENPKEPTLDEIQDSRNLVVEESEPVPQQNQSFIQQVDKSNSSETTSEVIVETSTKEEIVIVEKEPLEDFTENNSSAESPLNLSLKQTDSVVVEQSKEEAVETEPVLTEKVESKEASSVSVVKELAEDSNKASDSDIVVLPETVNQTPQIDECSIVLNVENEKLEEYSKAEKQTNFEEHSSESSVNVQNQLTENSADEVLVADPKVEEKVATETKAINETELNKTFESEIKSADKEVVAEPKTAITVDPEIESVDKEDITELKTTNTVDPEIKSAVSEVVAAPETTNTIEPEIKSADNELITDLKTTNTADPEIKSA</sequence>
<feature type="compositionally biased region" description="Polar residues" evidence="1">
    <location>
        <begin position="635"/>
        <end position="647"/>
    </location>
</feature>
<feature type="non-terminal residue" evidence="3">
    <location>
        <position position="770"/>
    </location>
</feature>
<gene>
    <name evidence="3" type="primary">LOC113465373</name>
</gene>
<evidence type="ECO:0000256" key="1">
    <source>
        <dbReference type="SAM" id="MobiDB-lite"/>
    </source>
</evidence>
<feature type="compositionally biased region" description="Low complexity" evidence="1">
    <location>
        <begin position="495"/>
        <end position="504"/>
    </location>
</feature>
<dbReference type="PaxDb" id="121845-A0A3Q0JP44"/>
<feature type="region of interest" description="Disordered" evidence="1">
    <location>
        <begin position="56"/>
        <end position="98"/>
    </location>
</feature>
<name>A0A3Q0JP44_DIACI</name>
<dbReference type="KEGG" id="dci:113465373"/>
<organism evidence="2 3">
    <name type="scientific">Diaphorina citri</name>
    <name type="common">Asian citrus psyllid</name>
    <dbReference type="NCBI Taxonomy" id="121845"/>
    <lineage>
        <taxon>Eukaryota</taxon>
        <taxon>Metazoa</taxon>
        <taxon>Ecdysozoa</taxon>
        <taxon>Arthropoda</taxon>
        <taxon>Hexapoda</taxon>
        <taxon>Insecta</taxon>
        <taxon>Pterygota</taxon>
        <taxon>Neoptera</taxon>
        <taxon>Paraneoptera</taxon>
        <taxon>Hemiptera</taxon>
        <taxon>Sternorrhyncha</taxon>
        <taxon>Psylloidea</taxon>
        <taxon>Psyllidae</taxon>
        <taxon>Diaphorininae</taxon>
        <taxon>Diaphorina</taxon>
    </lineage>
</organism>
<feature type="compositionally biased region" description="Basic and acidic residues" evidence="1">
    <location>
        <begin position="621"/>
        <end position="634"/>
    </location>
</feature>
<evidence type="ECO:0000313" key="2">
    <source>
        <dbReference type="Proteomes" id="UP000079169"/>
    </source>
</evidence>
<reference evidence="3" key="1">
    <citation type="submission" date="2025-08" db="UniProtKB">
        <authorList>
            <consortium name="RefSeq"/>
        </authorList>
    </citation>
    <scope>IDENTIFICATION</scope>
</reference>
<protein>
    <submittedName>
        <fullName evidence="3">Uncharacterized protein LOC113465373</fullName>
    </submittedName>
</protein>
<feature type="non-terminal residue" evidence="3">
    <location>
        <position position="1"/>
    </location>
</feature>
<accession>A0A3Q0JP44</accession>
<feature type="region of interest" description="Disordered" evidence="1">
    <location>
        <begin position="621"/>
        <end position="651"/>
    </location>
</feature>
<feature type="compositionally biased region" description="Polar residues" evidence="1">
    <location>
        <begin position="57"/>
        <end position="81"/>
    </location>
</feature>
<evidence type="ECO:0000313" key="3">
    <source>
        <dbReference type="RefSeq" id="XP_026688605.1"/>
    </source>
</evidence>
<dbReference type="Proteomes" id="UP000079169">
    <property type="component" value="Unplaced"/>
</dbReference>
<feature type="region of interest" description="Disordered" evidence="1">
    <location>
        <begin position="434"/>
        <end position="504"/>
    </location>
</feature>
<dbReference type="AlphaFoldDB" id="A0A3Q0JP44"/>
<dbReference type="RefSeq" id="XP_026688605.1">
    <property type="nucleotide sequence ID" value="XM_026832804.1"/>
</dbReference>